<protein>
    <recommendedName>
        <fullName evidence="3">Cation transporter</fullName>
    </recommendedName>
</protein>
<evidence type="ECO:0000313" key="2">
    <source>
        <dbReference type="Proteomes" id="UP000198827"/>
    </source>
</evidence>
<evidence type="ECO:0000313" key="1">
    <source>
        <dbReference type="EMBL" id="SDO04634.1"/>
    </source>
</evidence>
<accession>A0A1H0GCQ8</accession>
<dbReference type="EMBL" id="LT629705">
    <property type="protein sequence ID" value="SDO04634.1"/>
    <property type="molecule type" value="Genomic_DNA"/>
</dbReference>
<dbReference type="InterPro" id="IPR045508">
    <property type="entry name" value="DUF6482"/>
</dbReference>
<sequence length="103" mass="11545">MNVEELRAYAIAGKIDELNLISMEGGIYLLEARMHGAAYPLSDTRGRMFNLRSVEHARDLIKSFPVLPFNLVHTSVHDEMCGLSAAAEESLKVPIAFRSFWAH</sequence>
<dbReference type="OrthoDB" id="7063376at2"/>
<dbReference type="Pfam" id="PF20090">
    <property type="entry name" value="DUF6482"/>
    <property type="match status" value="1"/>
</dbReference>
<organism evidence="1 2">
    <name type="scientific">Pseudomonas arsenicoxydans</name>
    <dbReference type="NCBI Taxonomy" id="702115"/>
    <lineage>
        <taxon>Bacteria</taxon>
        <taxon>Pseudomonadati</taxon>
        <taxon>Pseudomonadota</taxon>
        <taxon>Gammaproteobacteria</taxon>
        <taxon>Pseudomonadales</taxon>
        <taxon>Pseudomonadaceae</taxon>
        <taxon>Pseudomonas</taxon>
    </lineage>
</organism>
<reference evidence="1 2" key="1">
    <citation type="submission" date="2016-10" db="EMBL/GenBank/DDBJ databases">
        <authorList>
            <person name="de Groot N.N."/>
        </authorList>
    </citation>
    <scope>NUCLEOTIDE SEQUENCE [LARGE SCALE GENOMIC DNA]</scope>
    <source>
        <strain evidence="1 2">CECT 7543</strain>
    </source>
</reference>
<dbReference type="AlphaFoldDB" id="A0A1H0GCQ8"/>
<name>A0A1H0GCQ8_9PSED</name>
<gene>
    <name evidence="1" type="ORF">SAMN04489798_1857</name>
</gene>
<proteinExistence type="predicted"/>
<evidence type="ECO:0008006" key="3">
    <source>
        <dbReference type="Google" id="ProtNLM"/>
    </source>
</evidence>
<dbReference type="RefSeq" id="WP_090179728.1">
    <property type="nucleotide sequence ID" value="NZ_LT629705.1"/>
</dbReference>
<dbReference type="Proteomes" id="UP000198827">
    <property type="component" value="Chromosome I"/>
</dbReference>